<dbReference type="Proteomes" id="UP000288603">
    <property type="component" value="Unassembled WGS sequence"/>
</dbReference>
<feature type="region of interest" description="Disordered" evidence="1">
    <location>
        <begin position="35"/>
        <end position="74"/>
    </location>
</feature>
<protein>
    <submittedName>
        <fullName evidence="2">Uncharacterized protein</fullName>
    </submittedName>
</protein>
<comment type="caution">
    <text evidence="2">The sequence shown here is derived from an EMBL/GenBank/DDBJ whole genome shotgun (WGS) entry which is preliminary data.</text>
</comment>
<proteinExistence type="predicted"/>
<evidence type="ECO:0000256" key="1">
    <source>
        <dbReference type="SAM" id="MobiDB-lite"/>
    </source>
</evidence>
<reference evidence="2 3" key="1">
    <citation type="submission" date="2018-12" db="EMBL/GenBank/DDBJ databases">
        <authorList>
            <person name="Li F."/>
        </authorList>
    </citation>
    <scope>NUCLEOTIDE SEQUENCE [LARGE SCALE GENOMIC DNA]</scope>
    <source>
        <strain evidence="2 3">8H24J-4-2</strain>
    </source>
</reference>
<organism evidence="2 3">
    <name type="scientific">Labedella populi</name>
    <dbReference type="NCBI Taxonomy" id="2498850"/>
    <lineage>
        <taxon>Bacteria</taxon>
        <taxon>Bacillati</taxon>
        <taxon>Actinomycetota</taxon>
        <taxon>Actinomycetes</taxon>
        <taxon>Micrococcales</taxon>
        <taxon>Microbacteriaceae</taxon>
        <taxon>Labedella</taxon>
    </lineage>
</organism>
<gene>
    <name evidence="2" type="ORF">ELQ92_14120</name>
</gene>
<keyword evidence="3" id="KW-1185">Reference proteome</keyword>
<evidence type="ECO:0000313" key="2">
    <source>
        <dbReference type="EMBL" id="RWZ58440.1"/>
    </source>
</evidence>
<dbReference type="AlphaFoldDB" id="A0A444Q3M4"/>
<dbReference type="PROSITE" id="PS51257">
    <property type="entry name" value="PROKAR_LIPOPROTEIN"/>
    <property type="match status" value="1"/>
</dbReference>
<evidence type="ECO:0000313" key="3">
    <source>
        <dbReference type="Proteomes" id="UP000288603"/>
    </source>
</evidence>
<dbReference type="RefSeq" id="WP_128499974.1">
    <property type="nucleotide sequence ID" value="NZ_RZNC01000006.1"/>
</dbReference>
<dbReference type="EMBL" id="RZNC01000006">
    <property type="protein sequence ID" value="RWZ58440.1"/>
    <property type="molecule type" value="Genomic_DNA"/>
</dbReference>
<name>A0A444Q3M4_9MICO</name>
<accession>A0A444Q3M4</accession>
<sequence>MAAAQERRLMRVPRVLSLGLLVLVGALVLSGCASGTGTPDPESTPAASEPTLTPLTAEPLSGTGPSDDPGLEFPIPRGAKSVTIAFECDGGERWAVELGDTMMAGQSHLRGVCDGTQELAWPVTGQTIPRMRVTVTDGVPWVATPTFSREGFVYDTVVTEDCDRFSDVYSAFMNADQGLTLYAAFGEEEWTERVDTAVGDLSELAVTASPSLADALAKVHALASSTDRTVGEALSDDTMSTIYEVTQVCDANQTPLILMGEFGG</sequence>
<dbReference type="OrthoDB" id="5080379at2"/>